<proteinExistence type="predicted"/>
<organism evidence="1 2">
    <name type="scientific">Candidatus Enterousia avistercoris</name>
    <dbReference type="NCBI Taxonomy" id="2840788"/>
    <lineage>
        <taxon>Bacteria</taxon>
        <taxon>Pseudomonadati</taxon>
        <taxon>Pseudomonadota</taxon>
        <taxon>Alphaproteobacteria</taxon>
        <taxon>Candidatus Enterousia</taxon>
    </lineage>
</organism>
<reference evidence="1" key="2">
    <citation type="journal article" date="2021" name="PeerJ">
        <title>Extensive microbial diversity within the chicken gut microbiome revealed by metagenomics and culture.</title>
        <authorList>
            <person name="Gilroy R."/>
            <person name="Ravi A."/>
            <person name="Getino M."/>
            <person name="Pursley I."/>
            <person name="Horton D.L."/>
            <person name="Alikhan N.F."/>
            <person name="Baker D."/>
            <person name="Gharbi K."/>
            <person name="Hall N."/>
            <person name="Watson M."/>
            <person name="Adriaenssens E.M."/>
            <person name="Foster-Nyarko E."/>
            <person name="Jarju S."/>
            <person name="Secka A."/>
            <person name="Antonio M."/>
            <person name="Oren A."/>
            <person name="Chaudhuri R.R."/>
            <person name="La Ragione R."/>
            <person name="Hildebrand F."/>
            <person name="Pallen M.J."/>
        </authorList>
    </citation>
    <scope>NUCLEOTIDE SEQUENCE</scope>
    <source>
        <strain evidence="1">8207</strain>
    </source>
</reference>
<dbReference type="AlphaFoldDB" id="A0A9D9DFL6"/>
<accession>A0A9D9DFL6</accession>
<evidence type="ECO:0000313" key="1">
    <source>
        <dbReference type="EMBL" id="MBO8425521.1"/>
    </source>
</evidence>
<dbReference type="Proteomes" id="UP000823630">
    <property type="component" value="Unassembled WGS sequence"/>
</dbReference>
<dbReference type="EMBL" id="JADINC010000056">
    <property type="protein sequence ID" value="MBO8425521.1"/>
    <property type="molecule type" value="Genomic_DNA"/>
</dbReference>
<name>A0A9D9DFL6_9PROT</name>
<protein>
    <submittedName>
        <fullName evidence="1">Uncharacterized protein</fullName>
    </submittedName>
</protein>
<reference evidence="1" key="1">
    <citation type="submission" date="2020-10" db="EMBL/GenBank/DDBJ databases">
        <authorList>
            <person name="Gilroy R."/>
        </authorList>
    </citation>
    <scope>NUCLEOTIDE SEQUENCE</scope>
    <source>
        <strain evidence="1">8207</strain>
    </source>
</reference>
<sequence>MKKSHIVISDITCMKEKFCIAGFDTYEKRMKRLMIDGGYWNANQVPATYCEILVDNEEFKEPRDYPHRTEDVNIDFDSIEVLREFEAGKDLANTLRDNVSKDIQGIFHHHVKENTLCTPENQMPFIRRHIDTGIQY</sequence>
<evidence type="ECO:0000313" key="2">
    <source>
        <dbReference type="Proteomes" id="UP000823630"/>
    </source>
</evidence>
<comment type="caution">
    <text evidence="1">The sequence shown here is derived from an EMBL/GenBank/DDBJ whole genome shotgun (WGS) entry which is preliminary data.</text>
</comment>
<gene>
    <name evidence="1" type="ORF">IAC69_03530</name>
</gene>